<name>A0A2N7NGH4_9VIBR</name>
<evidence type="ECO:0000313" key="3">
    <source>
        <dbReference type="EMBL" id="TKG37458.1"/>
    </source>
</evidence>
<sequence>MFKKIIALTLVLMLAACSSTQASWQKDESKEAIYQKTHNYVQLTRLYKNQLQQYDADEVREKLSNTYLAMGDAESALFYIAPVTQKPQPSVNSLLMQAKAYGELGQYPAAISSAKQVLVENATHAAAENLLGTFYGYSYQFDLSRRYFERAREHFYDSVSVNNNLAVLDITQEHYQAAMERLLPLYKRGQMNEQMMANLTLSMAKLGHYPFVESVLSERYSKHQIQKIYQALRHHTPYSLESQTLAVSGLSLSEEAGNAI</sequence>
<dbReference type="Gene3D" id="1.25.40.10">
    <property type="entry name" value="Tetratricopeptide repeat domain"/>
    <property type="match status" value="1"/>
</dbReference>
<feature type="chain" id="PRO_5015084503" evidence="1">
    <location>
        <begin position="23"/>
        <end position="260"/>
    </location>
</feature>
<feature type="signal peptide" evidence="1">
    <location>
        <begin position="1"/>
        <end position="22"/>
    </location>
</feature>
<gene>
    <name evidence="2" type="ORF">BCS92_17265</name>
    <name evidence="3" type="ORF">FC057_01470</name>
</gene>
<dbReference type="RefSeq" id="WP_009848151.1">
    <property type="nucleotide sequence ID" value="NZ_MCYC01000046.1"/>
</dbReference>
<dbReference type="Proteomes" id="UP000308018">
    <property type="component" value="Unassembled WGS sequence"/>
</dbReference>
<dbReference type="AlphaFoldDB" id="A0A2N7NGH4"/>
<reference evidence="4" key="1">
    <citation type="submission" date="2016-07" db="EMBL/GenBank/DDBJ databases">
        <title>Nontailed viruses are major unrecognized killers of bacteria in the ocean.</title>
        <authorList>
            <person name="Kauffman K."/>
            <person name="Hussain F."/>
            <person name="Yang J."/>
            <person name="Arevalo P."/>
            <person name="Brown J."/>
            <person name="Cutler M."/>
            <person name="Kelly L."/>
            <person name="Polz M.F."/>
        </authorList>
    </citation>
    <scope>NUCLEOTIDE SEQUENCE [LARGE SCALE GENOMIC DNA]</scope>
    <source>
        <strain evidence="4">10N.222.48.A2</strain>
    </source>
</reference>
<reference evidence="2" key="3">
    <citation type="journal article" date="2018" name="Nature">
        <title>A major lineage of non-tailed dsDNA viruses as unrecognized killers of marine bacteria.</title>
        <authorList>
            <person name="Kauffman K.M."/>
            <person name="Hussain F.A."/>
            <person name="Yang J."/>
            <person name="Arevalo P."/>
            <person name="Brown J.M."/>
            <person name="Chang W.K."/>
            <person name="VanInsberghe D."/>
            <person name="Elsherbini J."/>
            <person name="Sharma R.S."/>
            <person name="Cutler M.B."/>
            <person name="Kelly L."/>
            <person name="Polz M.F."/>
        </authorList>
    </citation>
    <scope>NUCLEOTIDE SEQUENCE</scope>
    <source>
        <strain evidence="2">10N.222.48.A2</strain>
    </source>
</reference>
<dbReference type="EMBL" id="SYVV01000002">
    <property type="protein sequence ID" value="TKG37458.1"/>
    <property type="molecule type" value="Genomic_DNA"/>
</dbReference>
<evidence type="ECO:0000313" key="5">
    <source>
        <dbReference type="Proteomes" id="UP000308018"/>
    </source>
</evidence>
<evidence type="ECO:0000313" key="2">
    <source>
        <dbReference type="EMBL" id="PMP13419.1"/>
    </source>
</evidence>
<dbReference type="Proteomes" id="UP000235579">
    <property type="component" value="Unassembled WGS sequence"/>
</dbReference>
<evidence type="ECO:0000313" key="4">
    <source>
        <dbReference type="Proteomes" id="UP000235579"/>
    </source>
</evidence>
<dbReference type="InterPro" id="IPR011990">
    <property type="entry name" value="TPR-like_helical_dom_sf"/>
</dbReference>
<evidence type="ECO:0000256" key="1">
    <source>
        <dbReference type="SAM" id="SignalP"/>
    </source>
</evidence>
<reference evidence="2" key="2">
    <citation type="submission" date="2016-07" db="EMBL/GenBank/DDBJ databases">
        <authorList>
            <person name="Wan K."/>
            <person name="Booth B."/>
            <person name="Spirohn K."/>
            <person name="Hao T."/>
            <person name="Hu Y."/>
            <person name="Calderwood M."/>
            <person name="Hill D."/>
            <person name="Mohr S."/>
            <person name="Vidal M."/>
            <person name="Celniker S."/>
            <person name="Perrimon N."/>
        </authorList>
    </citation>
    <scope>NUCLEOTIDE SEQUENCE</scope>
    <source>
        <strain evidence="2">10N.222.48.A2</strain>
    </source>
</reference>
<keyword evidence="1" id="KW-0732">Signal</keyword>
<organism evidence="2 4">
    <name type="scientific">Vibrio tasmaniensis</name>
    <dbReference type="NCBI Taxonomy" id="212663"/>
    <lineage>
        <taxon>Bacteria</taxon>
        <taxon>Pseudomonadati</taxon>
        <taxon>Pseudomonadota</taxon>
        <taxon>Gammaproteobacteria</taxon>
        <taxon>Vibrionales</taxon>
        <taxon>Vibrionaceae</taxon>
        <taxon>Vibrio</taxon>
    </lineage>
</organism>
<dbReference type="EMBL" id="MDBP01000045">
    <property type="protein sequence ID" value="PMP13419.1"/>
    <property type="molecule type" value="Genomic_DNA"/>
</dbReference>
<reference evidence="3 5" key="4">
    <citation type="submission" date="2019-04" db="EMBL/GenBank/DDBJ databases">
        <title>A reverse ecology approach based on a biological definition of microbial populations.</title>
        <authorList>
            <person name="Arevalo P."/>
            <person name="Vaninsberghe D."/>
            <person name="Elsherbini J."/>
            <person name="Gore J."/>
            <person name="Polz M."/>
        </authorList>
    </citation>
    <scope>NUCLEOTIDE SEQUENCE [LARGE SCALE GENOMIC DNA]</scope>
    <source>
        <strain evidence="3 5">10N.222.45.A8</strain>
    </source>
</reference>
<dbReference type="SUPFAM" id="SSF48452">
    <property type="entry name" value="TPR-like"/>
    <property type="match status" value="1"/>
</dbReference>
<accession>A0A2N7NGH4</accession>
<comment type="caution">
    <text evidence="2">The sequence shown here is derived from an EMBL/GenBank/DDBJ whole genome shotgun (WGS) entry which is preliminary data.</text>
</comment>
<proteinExistence type="predicted"/>
<dbReference type="PROSITE" id="PS51257">
    <property type="entry name" value="PROKAR_LIPOPROTEIN"/>
    <property type="match status" value="1"/>
</dbReference>
<protein>
    <submittedName>
        <fullName evidence="2">Secretion protein</fullName>
    </submittedName>
</protein>